<dbReference type="Gene3D" id="1.25.40.10">
    <property type="entry name" value="Tetratricopeptide repeat domain"/>
    <property type="match status" value="2"/>
</dbReference>
<dbReference type="PIRSF" id="PIRSF035836">
    <property type="entry name" value="UCP035836"/>
    <property type="match status" value="1"/>
</dbReference>
<evidence type="ECO:0000256" key="1">
    <source>
        <dbReference type="SAM" id="MobiDB-lite"/>
    </source>
</evidence>
<dbReference type="Proteomes" id="UP000244081">
    <property type="component" value="Unassembled WGS sequence"/>
</dbReference>
<dbReference type="PANTHER" id="PTHR44216">
    <property type="entry name" value="PROTEIN O-MANNOSYL-TRANSFERASE TMTC2"/>
    <property type="match status" value="1"/>
</dbReference>
<dbReference type="InterPro" id="IPR052384">
    <property type="entry name" value="TMTC_O-mannosyltransferase"/>
</dbReference>
<dbReference type="SUPFAM" id="SSF48452">
    <property type="entry name" value="TPR-like"/>
    <property type="match status" value="1"/>
</dbReference>
<evidence type="ECO:0000313" key="3">
    <source>
        <dbReference type="EMBL" id="PTW62837.1"/>
    </source>
</evidence>
<organism evidence="3 4">
    <name type="scientific">Breoghania corrubedonensis</name>
    <dbReference type="NCBI Taxonomy" id="665038"/>
    <lineage>
        <taxon>Bacteria</taxon>
        <taxon>Pseudomonadati</taxon>
        <taxon>Pseudomonadota</taxon>
        <taxon>Alphaproteobacteria</taxon>
        <taxon>Hyphomicrobiales</taxon>
        <taxon>Stappiaceae</taxon>
        <taxon>Breoghania</taxon>
    </lineage>
</organism>
<dbReference type="GO" id="GO:0035269">
    <property type="term" value="P:protein O-linked glycosylation via mannose"/>
    <property type="evidence" value="ECO:0007669"/>
    <property type="project" value="TreeGrafter"/>
</dbReference>
<evidence type="ECO:0000256" key="2">
    <source>
        <dbReference type="SAM" id="SignalP"/>
    </source>
</evidence>
<feature type="region of interest" description="Disordered" evidence="1">
    <location>
        <begin position="44"/>
        <end position="67"/>
    </location>
</feature>
<feature type="signal peptide" evidence="2">
    <location>
        <begin position="1"/>
        <end position="33"/>
    </location>
</feature>
<comment type="caution">
    <text evidence="3">The sequence shown here is derived from an EMBL/GenBank/DDBJ whole genome shotgun (WGS) entry which is preliminary data.</text>
</comment>
<dbReference type="GO" id="GO:0000030">
    <property type="term" value="F:mannosyltransferase activity"/>
    <property type="evidence" value="ECO:0007669"/>
    <property type="project" value="TreeGrafter"/>
</dbReference>
<name>A0A2T5VGE9_9HYPH</name>
<dbReference type="PANTHER" id="PTHR44216:SF3">
    <property type="entry name" value="PROTEIN O-MANNOSYL-TRANSFERASE TMTC2"/>
    <property type="match status" value="1"/>
</dbReference>
<proteinExistence type="predicted"/>
<reference evidence="3 4" key="1">
    <citation type="submission" date="2018-04" db="EMBL/GenBank/DDBJ databases">
        <title>Genomic Encyclopedia of Archaeal and Bacterial Type Strains, Phase II (KMG-II): from individual species to whole genera.</title>
        <authorList>
            <person name="Goeker M."/>
        </authorList>
    </citation>
    <scope>NUCLEOTIDE SEQUENCE [LARGE SCALE GENOMIC DNA]</scope>
    <source>
        <strain evidence="3 4">DSM 23382</strain>
    </source>
</reference>
<feature type="compositionally biased region" description="Low complexity" evidence="1">
    <location>
        <begin position="46"/>
        <end position="65"/>
    </location>
</feature>
<keyword evidence="2" id="KW-0732">Signal</keyword>
<dbReference type="Pfam" id="PF13432">
    <property type="entry name" value="TPR_16"/>
    <property type="match status" value="1"/>
</dbReference>
<dbReference type="PROSITE" id="PS51257">
    <property type="entry name" value="PROKAR_LIPOPROTEIN"/>
    <property type="match status" value="1"/>
</dbReference>
<keyword evidence="4" id="KW-1185">Reference proteome</keyword>
<feature type="chain" id="PRO_5015563629" evidence="2">
    <location>
        <begin position="34"/>
        <end position="272"/>
    </location>
</feature>
<accession>A0A2T5VGE9</accession>
<sequence length="272" mass="29117">MPARMSARAGSIVRARAHSVCLSAALAAAFALSGCVTDGVSTHTRGMSAAGQSSSASAVPGSGDARQQVERWGQRYESEPNEKANILGYADALRRNDQLDQATEVLRRGLIKQKKDREISAAYGKVLAQSGHFKEALNVIQQAQTPTQPDWRLMSAEAAIHDQLGDHQNARHLYTEALKIVPGEPSVLNNLAMSYVLDNDLTTAEKILRTAMAGGAKNTRIRQNLALVLGLQGRFAEAEQVASADLPPAEVKANMAYLKRMLAQRGKGSSAG</sequence>
<dbReference type="RefSeq" id="WP_210203377.1">
    <property type="nucleotide sequence ID" value="NZ_QAYG01000001.1"/>
</dbReference>
<dbReference type="AlphaFoldDB" id="A0A2T5VGE9"/>
<evidence type="ECO:0000313" key="4">
    <source>
        <dbReference type="Proteomes" id="UP000244081"/>
    </source>
</evidence>
<gene>
    <name evidence="3" type="ORF">C8N35_101885</name>
</gene>
<dbReference type="InterPro" id="IPR011990">
    <property type="entry name" value="TPR-like_helical_dom_sf"/>
</dbReference>
<dbReference type="EMBL" id="QAYG01000001">
    <property type="protein sequence ID" value="PTW62837.1"/>
    <property type="molecule type" value="Genomic_DNA"/>
</dbReference>
<protein>
    <submittedName>
        <fullName evidence="3">Flp pilus assembly protein TadD</fullName>
    </submittedName>
</protein>
<dbReference type="InterPro" id="IPR014596">
    <property type="entry name" value="UCP035836"/>
</dbReference>